<dbReference type="EMBL" id="CM042881">
    <property type="protein sequence ID" value="KAI4386728.1"/>
    <property type="molecule type" value="Genomic_DNA"/>
</dbReference>
<name>A0ACB9S5Z8_9MYRT</name>
<sequence>MGCWFKKVFRRSKGKKRSDPPAKRNGQANPSDDDQTEHEEHAEKEATSKLPVNNYDSLPWMHYYDEWNRAHFVNPDHDVWNSDFWKGLVKPPRGGWSGRC</sequence>
<keyword evidence="2" id="KW-1185">Reference proteome</keyword>
<proteinExistence type="predicted"/>
<comment type="caution">
    <text evidence="1">The sequence shown here is derived from an EMBL/GenBank/DDBJ whole genome shotgun (WGS) entry which is preliminary data.</text>
</comment>
<gene>
    <name evidence="1" type="ORF">MLD38_004636</name>
</gene>
<evidence type="ECO:0000313" key="1">
    <source>
        <dbReference type="EMBL" id="KAI4386728.1"/>
    </source>
</evidence>
<reference evidence="2" key="1">
    <citation type="journal article" date="2023" name="Front. Plant Sci.">
        <title>Chromosomal-level genome assembly of Melastoma candidum provides insights into trichome evolution.</title>
        <authorList>
            <person name="Zhong Y."/>
            <person name="Wu W."/>
            <person name="Sun C."/>
            <person name="Zou P."/>
            <person name="Liu Y."/>
            <person name="Dai S."/>
            <person name="Zhou R."/>
        </authorList>
    </citation>
    <scope>NUCLEOTIDE SEQUENCE [LARGE SCALE GENOMIC DNA]</scope>
</reference>
<evidence type="ECO:0000313" key="2">
    <source>
        <dbReference type="Proteomes" id="UP001057402"/>
    </source>
</evidence>
<protein>
    <submittedName>
        <fullName evidence="1">Uncharacterized protein</fullName>
    </submittedName>
</protein>
<accession>A0ACB9S5Z8</accession>
<dbReference type="Proteomes" id="UP001057402">
    <property type="component" value="Chromosome 2"/>
</dbReference>
<organism evidence="1 2">
    <name type="scientific">Melastoma candidum</name>
    <dbReference type="NCBI Taxonomy" id="119954"/>
    <lineage>
        <taxon>Eukaryota</taxon>
        <taxon>Viridiplantae</taxon>
        <taxon>Streptophyta</taxon>
        <taxon>Embryophyta</taxon>
        <taxon>Tracheophyta</taxon>
        <taxon>Spermatophyta</taxon>
        <taxon>Magnoliopsida</taxon>
        <taxon>eudicotyledons</taxon>
        <taxon>Gunneridae</taxon>
        <taxon>Pentapetalae</taxon>
        <taxon>rosids</taxon>
        <taxon>malvids</taxon>
        <taxon>Myrtales</taxon>
        <taxon>Melastomataceae</taxon>
        <taxon>Melastomatoideae</taxon>
        <taxon>Melastomateae</taxon>
        <taxon>Melastoma</taxon>
    </lineage>
</organism>